<dbReference type="PROSITE" id="PS51797">
    <property type="entry name" value="TCTP_3"/>
    <property type="match status" value="1"/>
</dbReference>
<dbReference type="PANTHER" id="PTHR11991">
    <property type="entry name" value="TRANSLATIONALLY CONTROLLED TUMOR PROTEIN-RELATED"/>
    <property type="match status" value="1"/>
</dbReference>
<sequence length="194" mass="21645">MISDAFDMALVDDVWLEVDCKMITVNHGANIDIGANASTEEAGEKLEDGQQLVNDVIHSFGLIETAFDKSSYKTYIRGHTNRPCRVRYVRDSTAVLCLNFLTSILVGYLKNVKKYLEDSGAPPEEIKTFQAGAQRVLTTKFGNEMFEGNGSWKFYIGESMNVDGMVVLHNYKGDEGDIAGYLVFWKHGLKGEKV</sequence>
<dbReference type="Gene3D" id="2.170.150.10">
    <property type="entry name" value="Metal Binding Protein, Guanine Nucleotide Exchange Factor, Chain A"/>
    <property type="match status" value="2"/>
</dbReference>
<dbReference type="PANTHER" id="PTHR11991:SF0">
    <property type="entry name" value="TRANSLATIONALLY-CONTROLLED TUMOR PROTEIN"/>
    <property type="match status" value="1"/>
</dbReference>
<organism evidence="4 5">
    <name type="scientific">Tuber aestivum</name>
    <name type="common">summer truffle</name>
    <dbReference type="NCBI Taxonomy" id="59557"/>
    <lineage>
        <taxon>Eukaryota</taxon>
        <taxon>Fungi</taxon>
        <taxon>Dikarya</taxon>
        <taxon>Ascomycota</taxon>
        <taxon>Pezizomycotina</taxon>
        <taxon>Pezizomycetes</taxon>
        <taxon>Pezizales</taxon>
        <taxon>Tuberaceae</taxon>
        <taxon>Tuber</taxon>
    </lineage>
</organism>
<dbReference type="SUPFAM" id="SSF51316">
    <property type="entry name" value="Mss4-like"/>
    <property type="match status" value="1"/>
</dbReference>
<gene>
    <name evidence="4" type="ORF">GSTUAT00006070001</name>
</gene>
<evidence type="ECO:0000313" key="4">
    <source>
        <dbReference type="EMBL" id="CUS09845.1"/>
    </source>
</evidence>
<protein>
    <recommendedName>
        <fullName evidence="1">Translationally-controlled tumor protein homolog</fullName>
    </recommendedName>
</protein>
<accession>A0A292PT16</accession>
<dbReference type="InterPro" id="IPR018103">
    <property type="entry name" value="Translation_control_tumour_CS"/>
</dbReference>
<dbReference type="GO" id="GO:0005737">
    <property type="term" value="C:cytoplasm"/>
    <property type="evidence" value="ECO:0007669"/>
    <property type="project" value="TreeGrafter"/>
</dbReference>
<dbReference type="InterPro" id="IPR034737">
    <property type="entry name" value="TCTP"/>
</dbReference>
<dbReference type="EMBL" id="LN891068">
    <property type="protein sequence ID" value="CUS09845.1"/>
    <property type="molecule type" value="Genomic_DNA"/>
</dbReference>
<reference evidence="4" key="1">
    <citation type="submission" date="2015-10" db="EMBL/GenBank/DDBJ databases">
        <authorList>
            <person name="Regsiter A."/>
            <person name="william w."/>
        </authorList>
    </citation>
    <scope>NUCLEOTIDE SEQUENCE</scope>
    <source>
        <strain evidence="4">Montdore</strain>
    </source>
</reference>
<keyword evidence="5" id="KW-1185">Reference proteome</keyword>
<evidence type="ECO:0000313" key="5">
    <source>
        <dbReference type="Proteomes" id="UP001412239"/>
    </source>
</evidence>
<evidence type="ECO:0000256" key="2">
    <source>
        <dbReference type="PROSITE-ProRule" id="PRU01133"/>
    </source>
</evidence>
<name>A0A292PT16_9PEZI</name>
<dbReference type="AlphaFoldDB" id="A0A292PT16"/>
<dbReference type="Pfam" id="PF00838">
    <property type="entry name" value="TCTP"/>
    <property type="match status" value="2"/>
</dbReference>
<feature type="domain" description="TCTP" evidence="3">
    <location>
        <begin position="1"/>
        <end position="194"/>
    </location>
</feature>
<dbReference type="InterPro" id="IPR018105">
    <property type="entry name" value="Translational_control_tumour_p"/>
</dbReference>
<proteinExistence type="inferred from homology"/>
<dbReference type="InterPro" id="IPR011057">
    <property type="entry name" value="Mss4-like_sf"/>
</dbReference>
<evidence type="ECO:0000256" key="1">
    <source>
        <dbReference type="ARBA" id="ARBA00014759"/>
    </source>
</evidence>
<dbReference type="GO" id="GO:0005509">
    <property type="term" value="F:calcium ion binding"/>
    <property type="evidence" value="ECO:0007669"/>
    <property type="project" value="TreeGrafter"/>
</dbReference>
<dbReference type="InterPro" id="IPR011323">
    <property type="entry name" value="Mss4/transl-control_tumour"/>
</dbReference>
<dbReference type="PROSITE" id="PS01002">
    <property type="entry name" value="TCTP_1"/>
    <property type="match status" value="1"/>
</dbReference>
<dbReference type="Proteomes" id="UP001412239">
    <property type="component" value="Unassembled WGS sequence"/>
</dbReference>
<comment type="similarity">
    <text evidence="2">Belongs to the TCTP family.</text>
</comment>
<evidence type="ECO:0000259" key="3">
    <source>
        <dbReference type="PROSITE" id="PS51797"/>
    </source>
</evidence>